<dbReference type="EMBL" id="DAEQIJ010000033">
    <property type="protein sequence ID" value="HBH2621997.1"/>
    <property type="molecule type" value="Genomic_DNA"/>
</dbReference>
<organism evidence="1">
    <name type="scientific">Clostridioides difficile</name>
    <name type="common">Peptoclostridium difficile</name>
    <dbReference type="NCBI Taxonomy" id="1496"/>
    <lineage>
        <taxon>Bacteria</taxon>
        <taxon>Bacillati</taxon>
        <taxon>Bacillota</taxon>
        <taxon>Clostridia</taxon>
        <taxon>Peptostreptococcales</taxon>
        <taxon>Peptostreptococcaceae</taxon>
        <taxon>Clostridioides</taxon>
    </lineage>
</organism>
<reference evidence="1" key="1">
    <citation type="submission" date="2014-07" db="EMBL/GenBank/DDBJ databases">
        <authorList>
            <person name="Monot Marc"/>
        </authorList>
    </citation>
    <scope>NUCLEOTIDE SEQUENCE</scope>
    <source>
        <strain evidence="2">7032989</strain>
        <strain evidence="1">7032994</strain>
    </source>
</reference>
<sequence>MKEYIIWFKSGNSISGIVDEDVADKLMKDFMEADSDCRYLKGYLDEDGTTIIDLSQIEAISINNCSENNNIGFSKS</sequence>
<dbReference type="EMBL" id="LK932311">
    <property type="protein sequence ID" value="CDS82779.1"/>
    <property type="molecule type" value="Genomic_DNA"/>
</dbReference>
<dbReference type="AlphaFoldDB" id="A0A068ZVM4"/>
<proteinExistence type="predicted"/>
<reference evidence="3" key="2">
    <citation type="journal article" date="2018" name="Genome Biol.">
        <title>SKESA: strategic k-mer extension for scrupulous assemblies.</title>
        <authorList>
            <person name="Souvorov A."/>
            <person name="Agarwala R."/>
            <person name="Lipman D.J."/>
        </authorList>
    </citation>
    <scope>NUCLEOTIDE SEQUENCE</scope>
    <source>
        <strain evidence="3">Clostridioides</strain>
    </source>
</reference>
<gene>
    <name evidence="2" type="ORF">BN1095_1020009</name>
    <name evidence="1" type="ORF">BN1097_1070025</name>
    <name evidence="3" type="ORF">KRQ00_003817</name>
</gene>
<dbReference type="Proteomes" id="UP000879542">
    <property type="component" value="Unassembled WGS sequence"/>
</dbReference>
<evidence type="ECO:0000313" key="3">
    <source>
        <dbReference type="EMBL" id="HBH2621997.1"/>
    </source>
</evidence>
<name>A0A068ZVM4_CLODI</name>
<accession>A0A068ZVM4</accession>
<dbReference type="PATRIC" id="fig|1496.854.peg.1749"/>
<protein>
    <submittedName>
        <fullName evidence="1">Uncharacterized protein</fullName>
    </submittedName>
</protein>
<dbReference type="EMBL" id="LK932742">
    <property type="protein sequence ID" value="CDS92597.1"/>
    <property type="molecule type" value="Genomic_DNA"/>
</dbReference>
<reference evidence="3" key="3">
    <citation type="submission" date="2021-06" db="EMBL/GenBank/DDBJ databases">
        <authorList>
            <consortium name="NCBI Pathogen Detection Project"/>
        </authorList>
    </citation>
    <scope>NUCLEOTIDE SEQUENCE</scope>
    <source>
        <strain evidence="3">Clostridioides</strain>
    </source>
</reference>
<dbReference type="RefSeq" id="WP_042741636.1">
    <property type="nucleotide sequence ID" value="NZ_BINC01000025.1"/>
</dbReference>
<evidence type="ECO:0000313" key="2">
    <source>
        <dbReference type="EMBL" id="CDS92597.1"/>
    </source>
</evidence>
<evidence type="ECO:0000313" key="1">
    <source>
        <dbReference type="EMBL" id="CDS82779.1"/>
    </source>
</evidence>